<dbReference type="InterPro" id="IPR037219">
    <property type="entry name" value="Peptidase_M41-like"/>
</dbReference>
<sequence length="316" mass="35614">MASFVVGSHCSSPSDLLFSGCFLLSKRGKNLFRICQKYSFSCARCRRQINCCNASSSGRDSQMGYLDSSSCFGKGTVVDVSRVSLTDFQKLGIQVDRNWRFLLPRRKSEVVLSTVIASMTFLIIGQPIVGVDNKLTWLVIGIVLGVWCLDNISWKGTVSNFCTGIFQNRQRVAVHEAGHFLIAYLLGVRVERYSIDAWTALRQGRASSGVLFNEEDVLKCLKYNASHIILIWLAGIAAEILVFGEAEGGVNDIEQVKLLLKPDQIQDIEQYLKRVLYQAMECIKRHFKAFTNLRDAMLRNDSLEKCCWEIEKNAKQ</sequence>
<comment type="caution">
    <text evidence="1">The sequence shown here is derived from an EMBL/GenBank/DDBJ whole genome shotgun (WGS) entry which is preliminary data.</text>
</comment>
<evidence type="ECO:0000313" key="2">
    <source>
        <dbReference type="Proteomes" id="UP001300502"/>
    </source>
</evidence>
<dbReference type="EMBL" id="JANCYU010000028">
    <property type="protein sequence ID" value="KAK4525161.1"/>
    <property type="molecule type" value="Genomic_DNA"/>
</dbReference>
<dbReference type="AlphaFoldDB" id="A0AAV9ID92"/>
<dbReference type="GO" id="GO:0006508">
    <property type="term" value="P:proteolysis"/>
    <property type="evidence" value="ECO:0007669"/>
    <property type="project" value="InterPro"/>
</dbReference>
<organism evidence="1 2">
    <name type="scientific">Galdieria yellowstonensis</name>
    <dbReference type="NCBI Taxonomy" id="3028027"/>
    <lineage>
        <taxon>Eukaryota</taxon>
        <taxon>Rhodophyta</taxon>
        <taxon>Bangiophyceae</taxon>
        <taxon>Galdieriales</taxon>
        <taxon>Galdieriaceae</taxon>
        <taxon>Galdieria</taxon>
    </lineage>
</organism>
<keyword evidence="2" id="KW-1185">Reference proteome</keyword>
<dbReference type="GO" id="GO:0004176">
    <property type="term" value="F:ATP-dependent peptidase activity"/>
    <property type="evidence" value="ECO:0007669"/>
    <property type="project" value="InterPro"/>
</dbReference>
<reference evidence="1 2" key="1">
    <citation type="submission" date="2022-07" db="EMBL/GenBank/DDBJ databases">
        <title>Genome-wide signatures of adaptation to extreme environments.</title>
        <authorList>
            <person name="Cho C.H."/>
            <person name="Yoon H.S."/>
        </authorList>
    </citation>
    <scope>NUCLEOTIDE SEQUENCE [LARGE SCALE GENOMIC DNA]</scope>
    <source>
        <strain evidence="1 2">108.79 E11</strain>
    </source>
</reference>
<dbReference type="Gene3D" id="1.20.58.760">
    <property type="entry name" value="Peptidase M41"/>
    <property type="match status" value="1"/>
</dbReference>
<dbReference type="GO" id="GO:0004222">
    <property type="term" value="F:metalloendopeptidase activity"/>
    <property type="evidence" value="ECO:0007669"/>
    <property type="project" value="InterPro"/>
</dbReference>
<dbReference type="PANTHER" id="PTHR33471">
    <property type="entry name" value="ATP-DEPENDENT ZINC METALLOPROTEASE-RELATED"/>
    <property type="match status" value="1"/>
</dbReference>
<dbReference type="Proteomes" id="UP001300502">
    <property type="component" value="Unassembled WGS sequence"/>
</dbReference>
<accession>A0AAV9ID92</accession>
<evidence type="ECO:0008006" key="3">
    <source>
        <dbReference type="Google" id="ProtNLM"/>
    </source>
</evidence>
<dbReference type="SUPFAM" id="SSF140990">
    <property type="entry name" value="FtsH protease domain-like"/>
    <property type="match status" value="1"/>
</dbReference>
<proteinExistence type="predicted"/>
<gene>
    <name evidence="1" type="ORF">GAYE_SCF08G3067</name>
</gene>
<protein>
    <recommendedName>
        <fullName evidence="3">ATP-dependent Zn protease</fullName>
    </recommendedName>
</protein>
<name>A0AAV9ID92_9RHOD</name>
<evidence type="ECO:0000313" key="1">
    <source>
        <dbReference type="EMBL" id="KAK4525161.1"/>
    </source>
</evidence>
<dbReference type="PANTHER" id="PTHR33471:SF7">
    <property type="entry name" value="ATP-DEPENDENT ZINC METALLOPROTEASE-RELATED"/>
    <property type="match status" value="1"/>
</dbReference>
<dbReference type="GO" id="GO:0005524">
    <property type="term" value="F:ATP binding"/>
    <property type="evidence" value="ECO:0007669"/>
    <property type="project" value="InterPro"/>
</dbReference>